<keyword evidence="14 20" id="KW-0472">Membrane</keyword>
<keyword evidence="5" id="KW-0433">Leucine-rich repeat</keyword>
<feature type="chain" id="PRO_5021474141" description="non-specific serine/threonine protein kinase" evidence="21">
    <location>
        <begin position="29"/>
        <end position="637"/>
    </location>
</feature>
<dbReference type="Proteomes" id="UP000316621">
    <property type="component" value="Chromosome 3"/>
</dbReference>
<evidence type="ECO:0000256" key="21">
    <source>
        <dbReference type="SAM" id="SignalP"/>
    </source>
</evidence>
<evidence type="ECO:0000256" key="16">
    <source>
        <dbReference type="ARBA" id="ARBA00023180"/>
    </source>
</evidence>
<dbReference type="SUPFAM" id="SSF52058">
    <property type="entry name" value="L domain-like"/>
    <property type="match status" value="1"/>
</dbReference>
<dbReference type="Gramene" id="RZC56858">
    <property type="protein sequence ID" value="RZC56858"/>
    <property type="gene ID" value="C5167_015713"/>
</dbReference>
<dbReference type="InterPro" id="IPR001611">
    <property type="entry name" value="Leu-rich_rpt"/>
</dbReference>
<evidence type="ECO:0000256" key="18">
    <source>
        <dbReference type="ARBA" id="ARBA00048679"/>
    </source>
</evidence>
<name>A0A4Y7JAP9_PAPSO</name>
<dbReference type="EMBL" id="CM010717">
    <property type="protein sequence ID" value="RZC56858.1"/>
    <property type="molecule type" value="Genomic_DNA"/>
</dbReference>
<feature type="domain" description="Protein kinase" evidence="22">
    <location>
        <begin position="334"/>
        <end position="612"/>
    </location>
</feature>
<dbReference type="OMA" id="CCHENID"/>
<evidence type="ECO:0000256" key="17">
    <source>
        <dbReference type="ARBA" id="ARBA00047899"/>
    </source>
</evidence>
<dbReference type="InterPro" id="IPR013210">
    <property type="entry name" value="LRR_N_plant-typ"/>
</dbReference>
<keyword evidence="7 20" id="KW-0812">Transmembrane</keyword>
<dbReference type="OrthoDB" id="418615at2759"/>
<dbReference type="Pfam" id="PF13855">
    <property type="entry name" value="LRR_8"/>
    <property type="match status" value="1"/>
</dbReference>
<dbReference type="Pfam" id="PF00069">
    <property type="entry name" value="Pkinase"/>
    <property type="match status" value="1"/>
</dbReference>
<evidence type="ECO:0000256" key="12">
    <source>
        <dbReference type="ARBA" id="ARBA00022840"/>
    </source>
</evidence>
<dbReference type="EC" id="2.7.11.1" evidence="3"/>
<dbReference type="FunFam" id="3.30.200.20:FF:000307">
    <property type="entry name" value="pollen receptor-like kinase 1"/>
    <property type="match status" value="1"/>
</dbReference>
<dbReference type="InterPro" id="IPR000719">
    <property type="entry name" value="Prot_kinase_dom"/>
</dbReference>
<evidence type="ECO:0000313" key="23">
    <source>
        <dbReference type="EMBL" id="RZC56858.1"/>
    </source>
</evidence>
<keyword evidence="16" id="KW-0325">Glycoprotein</keyword>
<evidence type="ECO:0000256" key="5">
    <source>
        <dbReference type="ARBA" id="ARBA00022614"/>
    </source>
</evidence>
<evidence type="ECO:0000256" key="10">
    <source>
        <dbReference type="ARBA" id="ARBA00022741"/>
    </source>
</evidence>
<keyword evidence="24" id="KW-1185">Reference proteome</keyword>
<accession>A0A4Y7JAP9</accession>
<keyword evidence="9" id="KW-0677">Repeat</keyword>
<sequence length="637" mass="70247">MARSDPPGPRTIACIIAVLSVFITSSHASDAEALSKLKDSFTNADTLNWNLSTSPCSGNTSNWIGIFCSKGSVWGIQLESMGLMGTIDVDTLTELPSLRTISFMNNSFDGPIPDIHKLGALKSIFLSHNKFSGDIPKDNFKGMGSLKKLYLNDNMFTGNIPLSLLGLTKLLELRLDGNQFEGQIPNFEQKGLKFINFSNNRLEGPIPESLSKMDKKYFAGNQLLCGGTLGECNKRKITAGAIVGMVIGSIGAIAAIATVLFVFRRKNDPQFQSASRKKMLTKVPSEEVKGYHGASSPASTHSQGGNKTKQSEQAGLIFIRDDVRVKFDLQDLLRASAEVLGSGSFGSSYKAVLLSGPSMVVKRFRLMNNVAKEEFQEHMRRLGRLSHPNLSSVVSYYYRREEKLLVSEFAENGSLAYQLHGNRSADRPGLTWPLRLKIVKGVAKCLAYLYKELPSLIVPHGHLKSSNVLLNESFEPLLADYALVPLINQEHATQLMVAYKSPEYAQFGRTTKKTDIWSFGVLILEILTGKFPSNYLQQAKGSNGGNSDLASWVKSVVKGDDWTAEVFDKDMKGTQDAEEEMMKLLKIGLGCCEEDVEKRLDWKEVVEKIEELKDRGGSSSGRHVDYDDDNESYASEG</sequence>
<evidence type="ECO:0000256" key="13">
    <source>
        <dbReference type="ARBA" id="ARBA00022989"/>
    </source>
</evidence>
<dbReference type="Gene3D" id="1.10.510.10">
    <property type="entry name" value="Transferase(Phosphotransferase) domain 1"/>
    <property type="match status" value="1"/>
</dbReference>
<dbReference type="PROSITE" id="PS50011">
    <property type="entry name" value="PROTEIN_KINASE_DOM"/>
    <property type="match status" value="1"/>
</dbReference>
<dbReference type="FunFam" id="3.80.10.10:FF:000041">
    <property type="entry name" value="LRR receptor-like serine/threonine-protein kinase ERECTA"/>
    <property type="match status" value="1"/>
</dbReference>
<keyword evidence="13 20" id="KW-1133">Transmembrane helix</keyword>
<evidence type="ECO:0000256" key="7">
    <source>
        <dbReference type="ARBA" id="ARBA00022692"/>
    </source>
</evidence>
<evidence type="ECO:0000256" key="8">
    <source>
        <dbReference type="ARBA" id="ARBA00022729"/>
    </source>
</evidence>
<dbReference type="Gene3D" id="3.80.10.10">
    <property type="entry name" value="Ribonuclease Inhibitor"/>
    <property type="match status" value="1"/>
</dbReference>
<dbReference type="SUPFAM" id="SSF56112">
    <property type="entry name" value="Protein kinase-like (PK-like)"/>
    <property type="match status" value="1"/>
</dbReference>
<keyword evidence="15" id="KW-0675">Receptor</keyword>
<comment type="catalytic activity">
    <reaction evidence="17">
        <text>L-threonyl-[protein] + ATP = O-phospho-L-threonyl-[protein] + ADP + H(+)</text>
        <dbReference type="Rhea" id="RHEA:46608"/>
        <dbReference type="Rhea" id="RHEA-COMP:11060"/>
        <dbReference type="Rhea" id="RHEA-COMP:11605"/>
        <dbReference type="ChEBI" id="CHEBI:15378"/>
        <dbReference type="ChEBI" id="CHEBI:30013"/>
        <dbReference type="ChEBI" id="CHEBI:30616"/>
        <dbReference type="ChEBI" id="CHEBI:61977"/>
        <dbReference type="ChEBI" id="CHEBI:456216"/>
        <dbReference type="EC" id="2.7.11.1"/>
    </reaction>
</comment>
<feature type="transmembrane region" description="Helical" evidence="20">
    <location>
        <begin position="241"/>
        <end position="263"/>
    </location>
</feature>
<dbReference type="InterPro" id="IPR046959">
    <property type="entry name" value="PRK1-6/SRF4-like"/>
</dbReference>
<evidence type="ECO:0000259" key="22">
    <source>
        <dbReference type="PROSITE" id="PS50011"/>
    </source>
</evidence>
<keyword evidence="8 21" id="KW-0732">Signal</keyword>
<dbReference type="GO" id="GO:0016020">
    <property type="term" value="C:membrane"/>
    <property type="evidence" value="ECO:0007669"/>
    <property type="project" value="UniProtKB-SubCell"/>
</dbReference>
<evidence type="ECO:0000256" key="9">
    <source>
        <dbReference type="ARBA" id="ARBA00022737"/>
    </source>
</evidence>
<evidence type="ECO:0000256" key="20">
    <source>
        <dbReference type="SAM" id="Phobius"/>
    </source>
</evidence>
<evidence type="ECO:0000256" key="6">
    <source>
        <dbReference type="ARBA" id="ARBA00022679"/>
    </source>
</evidence>
<feature type="compositionally biased region" description="Polar residues" evidence="19">
    <location>
        <begin position="296"/>
        <end position="308"/>
    </location>
</feature>
<comment type="catalytic activity">
    <reaction evidence="18">
        <text>L-seryl-[protein] + ATP = O-phospho-L-seryl-[protein] + ADP + H(+)</text>
        <dbReference type="Rhea" id="RHEA:17989"/>
        <dbReference type="Rhea" id="RHEA-COMP:9863"/>
        <dbReference type="Rhea" id="RHEA-COMP:11604"/>
        <dbReference type="ChEBI" id="CHEBI:15378"/>
        <dbReference type="ChEBI" id="CHEBI:29999"/>
        <dbReference type="ChEBI" id="CHEBI:30616"/>
        <dbReference type="ChEBI" id="CHEBI:83421"/>
        <dbReference type="ChEBI" id="CHEBI:456216"/>
        <dbReference type="EC" id="2.7.11.1"/>
    </reaction>
</comment>
<dbReference type="Gene3D" id="3.30.200.20">
    <property type="entry name" value="Phosphorylase Kinase, domain 1"/>
    <property type="match status" value="1"/>
</dbReference>
<feature type="region of interest" description="Disordered" evidence="19">
    <location>
        <begin position="287"/>
        <end position="308"/>
    </location>
</feature>
<dbReference type="GO" id="GO:0005524">
    <property type="term" value="F:ATP binding"/>
    <property type="evidence" value="ECO:0007669"/>
    <property type="project" value="UniProtKB-KW"/>
</dbReference>
<keyword evidence="6" id="KW-0808">Transferase</keyword>
<keyword evidence="12" id="KW-0067">ATP-binding</keyword>
<keyword evidence="4" id="KW-0597">Phosphoprotein</keyword>
<evidence type="ECO:0000256" key="4">
    <source>
        <dbReference type="ARBA" id="ARBA00022553"/>
    </source>
</evidence>
<comment type="similarity">
    <text evidence="2">Belongs to the protein kinase superfamily. Ser/Thr protein kinase family.</text>
</comment>
<evidence type="ECO:0000256" key="19">
    <source>
        <dbReference type="SAM" id="MobiDB-lite"/>
    </source>
</evidence>
<dbReference type="AlphaFoldDB" id="A0A4Y7JAP9"/>
<reference evidence="23 24" key="1">
    <citation type="journal article" date="2018" name="Science">
        <title>The opium poppy genome and morphinan production.</title>
        <authorList>
            <person name="Guo L."/>
            <person name="Winzer T."/>
            <person name="Yang X."/>
            <person name="Li Y."/>
            <person name="Ning Z."/>
            <person name="He Z."/>
            <person name="Teodor R."/>
            <person name="Lu Y."/>
            <person name="Bowser T.A."/>
            <person name="Graham I.A."/>
            <person name="Ye K."/>
        </authorList>
    </citation>
    <scope>NUCLEOTIDE SEQUENCE [LARGE SCALE GENOMIC DNA]</scope>
    <source>
        <strain evidence="24">cv. HN1</strain>
        <tissue evidence="23">Leaves</tissue>
    </source>
</reference>
<dbReference type="Pfam" id="PF00560">
    <property type="entry name" value="LRR_1"/>
    <property type="match status" value="1"/>
</dbReference>
<feature type="signal peptide" evidence="21">
    <location>
        <begin position="1"/>
        <end position="28"/>
    </location>
</feature>
<dbReference type="InterPro" id="IPR032675">
    <property type="entry name" value="LRR_dom_sf"/>
</dbReference>
<dbReference type="InterPro" id="IPR011009">
    <property type="entry name" value="Kinase-like_dom_sf"/>
</dbReference>
<dbReference type="Pfam" id="PF08263">
    <property type="entry name" value="LRRNT_2"/>
    <property type="match status" value="1"/>
</dbReference>
<dbReference type="GO" id="GO:0004674">
    <property type="term" value="F:protein serine/threonine kinase activity"/>
    <property type="evidence" value="ECO:0007669"/>
    <property type="project" value="UniProtKB-EC"/>
</dbReference>
<organism evidence="23 24">
    <name type="scientific">Papaver somniferum</name>
    <name type="common">Opium poppy</name>
    <dbReference type="NCBI Taxonomy" id="3469"/>
    <lineage>
        <taxon>Eukaryota</taxon>
        <taxon>Viridiplantae</taxon>
        <taxon>Streptophyta</taxon>
        <taxon>Embryophyta</taxon>
        <taxon>Tracheophyta</taxon>
        <taxon>Spermatophyta</taxon>
        <taxon>Magnoliopsida</taxon>
        <taxon>Ranunculales</taxon>
        <taxon>Papaveraceae</taxon>
        <taxon>Papaveroideae</taxon>
        <taxon>Papaver</taxon>
    </lineage>
</organism>
<evidence type="ECO:0000256" key="11">
    <source>
        <dbReference type="ARBA" id="ARBA00022777"/>
    </source>
</evidence>
<gene>
    <name evidence="23" type="ORF">C5167_015713</name>
</gene>
<keyword evidence="11" id="KW-0418">Kinase</keyword>
<evidence type="ECO:0000256" key="14">
    <source>
        <dbReference type="ARBA" id="ARBA00023136"/>
    </source>
</evidence>
<protein>
    <recommendedName>
        <fullName evidence="3">non-specific serine/threonine protein kinase</fullName>
        <ecNumber evidence="3">2.7.11.1</ecNumber>
    </recommendedName>
</protein>
<evidence type="ECO:0000256" key="15">
    <source>
        <dbReference type="ARBA" id="ARBA00023170"/>
    </source>
</evidence>
<proteinExistence type="inferred from homology"/>
<evidence type="ECO:0000256" key="2">
    <source>
        <dbReference type="ARBA" id="ARBA00008684"/>
    </source>
</evidence>
<comment type="subcellular location">
    <subcellularLocation>
        <location evidence="1">Membrane</location>
        <topology evidence="1">Single-pass membrane protein</topology>
    </subcellularLocation>
</comment>
<keyword evidence="10" id="KW-0547">Nucleotide-binding</keyword>
<evidence type="ECO:0000256" key="3">
    <source>
        <dbReference type="ARBA" id="ARBA00012513"/>
    </source>
</evidence>
<dbReference type="PANTHER" id="PTHR48007:SF64">
    <property type="entry name" value="POLLEN RECEPTOR-LIKE KINASE 1"/>
    <property type="match status" value="1"/>
</dbReference>
<dbReference type="FunFam" id="1.10.510.10:FF:000480">
    <property type="entry name" value="Pollen receptor-like kinase 1"/>
    <property type="match status" value="1"/>
</dbReference>
<feature type="region of interest" description="Disordered" evidence="19">
    <location>
        <begin position="613"/>
        <end position="637"/>
    </location>
</feature>
<evidence type="ECO:0000256" key="1">
    <source>
        <dbReference type="ARBA" id="ARBA00004167"/>
    </source>
</evidence>
<evidence type="ECO:0000313" key="24">
    <source>
        <dbReference type="Proteomes" id="UP000316621"/>
    </source>
</evidence>
<dbReference type="PANTHER" id="PTHR48007">
    <property type="entry name" value="LEUCINE-RICH REPEAT RECEPTOR-LIKE PROTEIN KINASE PXC1"/>
    <property type="match status" value="1"/>
</dbReference>